<dbReference type="PANTHER" id="PTHR43351:SF2">
    <property type="entry name" value="L(+)-TARTRATE DEHYDRATASE SUBUNIT BETA-RELATED"/>
    <property type="match status" value="1"/>
</dbReference>
<evidence type="ECO:0000313" key="4">
    <source>
        <dbReference type="EMBL" id="HIS66353.1"/>
    </source>
</evidence>
<protein>
    <submittedName>
        <fullName evidence="4">Fe-S-containing hydro-lyase</fullName>
    </submittedName>
</protein>
<reference evidence="4" key="2">
    <citation type="journal article" date="2021" name="PeerJ">
        <title>Extensive microbial diversity within the chicken gut microbiome revealed by metagenomics and culture.</title>
        <authorList>
            <person name="Gilroy R."/>
            <person name="Ravi A."/>
            <person name="Getino M."/>
            <person name="Pursley I."/>
            <person name="Horton D.L."/>
            <person name="Alikhan N.F."/>
            <person name="Baker D."/>
            <person name="Gharbi K."/>
            <person name="Hall N."/>
            <person name="Watson M."/>
            <person name="Adriaenssens E.M."/>
            <person name="Foster-Nyarko E."/>
            <person name="Jarju S."/>
            <person name="Secka A."/>
            <person name="Antonio M."/>
            <person name="Oren A."/>
            <person name="Chaudhuri R.R."/>
            <person name="La Ragione R."/>
            <person name="Hildebrand F."/>
            <person name="Pallen M.J."/>
        </authorList>
    </citation>
    <scope>NUCLEOTIDE SEQUENCE</scope>
    <source>
        <strain evidence="4">ChiHjej10B9-9673</strain>
    </source>
</reference>
<accession>A0A9D1JV22</accession>
<gene>
    <name evidence="4" type="ORF">IAC18_02200</name>
</gene>
<dbReference type="NCBIfam" id="TIGR00723">
    <property type="entry name" value="ttdB_fumA_fumB"/>
    <property type="match status" value="1"/>
</dbReference>
<feature type="domain" description="Fe-S hydro-lyase tartrate dehydratase beta-type catalytic" evidence="3">
    <location>
        <begin position="2"/>
        <end position="174"/>
    </location>
</feature>
<comment type="similarity">
    <text evidence="1">Belongs to the class-I fumarase family.</text>
</comment>
<dbReference type="NCBIfam" id="NF005310">
    <property type="entry name" value="PRK06842.1"/>
    <property type="match status" value="1"/>
</dbReference>
<dbReference type="GO" id="GO:0016836">
    <property type="term" value="F:hydro-lyase activity"/>
    <property type="evidence" value="ECO:0007669"/>
    <property type="project" value="InterPro"/>
</dbReference>
<dbReference type="InterPro" id="IPR004647">
    <property type="entry name" value="Fe-S_hydro-lyase_TtdB-typ_cat"/>
</dbReference>
<keyword evidence="2" id="KW-0456">Lyase</keyword>
<dbReference type="Gene3D" id="3.20.130.10">
    <property type="entry name" value="Fe-S hydro-lyase, tartrate dehydratase beta-type, catalytic domain"/>
    <property type="match status" value="1"/>
</dbReference>
<evidence type="ECO:0000256" key="1">
    <source>
        <dbReference type="ARBA" id="ARBA00008876"/>
    </source>
</evidence>
<name>A0A9D1JV22_9FIRM</name>
<sequence length="187" mass="19827">MREIRLSVPCRREEARAIRAGDRVLLSGTVYTARDAAHRRLLELIERGEKPPFELEGAAIYYCGPAPAPPGRVIGAAGPTTSYRMDAYAPRLIERGLAVMIGKGPRGEAVLEAMRAHGAVYLAAEGGAGALLASCVEECELVAWPELGPEAVRRLTVRDMPLIAAADAEGGNLYLSGPAEYLASGGK</sequence>
<dbReference type="InterPro" id="IPR036660">
    <property type="entry name" value="Fe-S_hydroAse_TtdB_cat_sf"/>
</dbReference>
<evidence type="ECO:0000313" key="5">
    <source>
        <dbReference type="Proteomes" id="UP000824001"/>
    </source>
</evidence>
<reference evidence="4" key="1">
    <citation type="submission" date="2020-10" db="EMBL/GenBank/DDBJ databases">
        <authorList>
            <person name="Gilroy R."/>
        </authorList>
    </citation>
    <scope>NUCLEOTIDE SEQUENCE</scope>
    <source>
        <strain evidence="4">ChiHjej10B9-9673</strain>
    </source>
</reference>
<dbReference type="PANTHER" id="PTHR43351">
    <property type="entry name" value="L(+)-TARTRATE DEHYDRATASE SUBUNIT BETA"/>
    <property type="match status" value="1"/>
</dbReference>
<evidence type="ECO:0000259" key="3">
    <source>
        <dbReference type="Pfam" id="PF05683"/>
    </source>
</evidence>
<organism evidence="4 5">
    <name type="scientific">Candidatus Scatomorpha merdipullorum</name>
    <dbReference type="NCBI Taxonomy" id="2840927"/>
    <lineage>
        <taxon>Bacteria</taxon>
        <taxon>Bacillati</taxon>
        <taxon>Bacillota</taxon>
        <taxon>Clostridia</taxon>
        <taxon>Eubacteriales</taxon>
        <taxon>Candidatus Scatomorpha</taxon>
    </lineage>
</organism>
<dbReference type="EMBL" id="DVJK01000061">
    <property type="protein sequence ID" value="HIS66353.1"/>
    <property type="molecule type" value="Genomic_DNA"/>
</dbReference>
<evidence type="ECO:0000256" key="2">
    <source>
        <dbReference type="ARBA" id="ARBA00023239"/>
    </source>
</evidence>
<dbReference type="SUPFAM" id="SSF117457">
    <property type="entry name" value="FumA C-terminal domain-like"/>
    <property type="match status" value="1"/>
</dbReference>
<proteinExistence type="inferred from homology"/>
<dbReference type="Pfam" id="PF05683">
    <property type="entry name" value="Fumerase_C"/>
    <property type="match status" value="1"/>
</dbReference>
<comment type="caution">
    <text evidence="4">The sequence shown here is derived from an EMBL/GenBank/DDBJ whole genome shotgun (WGS) entry which is preliminary data.</text>
</comment>
<dbReference type="AlphaFoldDB" id="A0A9D1JV22"/>
<dbReference type="Proteomes" id="UP000824001">
    <property type="component" value="Unassembled WGS sequence"/>
</dbReference>